<dbReference type="RefSeq" id="WP_013505419.1">
    <property type="nucleotide sequence ID" value="NC_014836.1"/>
</dbReference>
<name>E6W273_DESIS</name>
<dbReference type="EMBL" id="CP002432">
    <property type="protein sequence ID" value="ADU65531.1"/>
    <property type="molecule type" value="Genomic_DNA"/>
</dbReference>
<dbReference type="NCBIfam" id="TIGR03725">
    <property type="entry name" value="T6A_YeaZ"/>
    <property type="match status" value="1"/>
</dbReference>
<gene>
    <name evidence="2" type="ordered locus">Selin_0788</name>
</gene>
<organism evidence="2 3">
    <name type="scientific">Desulfurispirillum indicum (strain ATCC BAA-1389 / DSM 22839 / S5)</name>
    <dbReference type="NCBI Taxonomy" id="653733"/>
    <lineage>
        <taxon>Bacteria</taxon>
        <taxon>Pseudomonadati</taxon>
        <taxon>Chrysiogenota</taxon>
        <taxon>Chrysiogenia</taxon>
        <taxon>Chrysiogenales</taxon>
        <taxon>Chrysiogenaceae</taxon>
        <taxon>Desulfurispirillum</taxon>
    </lineage>
</organism>
<dbReference type="GO" id="GO:0006508">
    <property type="term" value="P:proteolysis"/>
    <property type="evidence" value="ECO:0007669"/>
    <property type="project" value="UniProtKB-KW"/>
</dbReference>
<dbReference type="eggNOG" id="COG1214">
    <property type="taxonomic scope" value="Bacteria"/>
</dbReference>
<dbReference type="InterPro" id="IPR043129">
    <property type="entry name" value="ATPase_NBD"/>
</dbReference>
<protein>
    <submittedName>
        <fullName evidence="2">Peptidase M22 glycoprotease</fullName>
    </submittedName>
</protein>
<dbReference type="STRING" id="653733.Selin_0788"/>
<dbReference type="KEGG" id="din:Selin_0788"/>
<evidence type="ECO:0000259" key="1">
    <source>
        <dbReference type="Pfam" id="PF00814"/>
    </source>
</evidence>
<dbReference type="FunCoup" id="E6W273">
    <property type="interactions" value="357"/>
</dbReference>
<dbReference type="HOGENOM" id="CLU_064886_0_0_0"/>
<dbReference type="Pfam" id="PF00814">
    <property type="entry name" value="TsaD"/>
    <property type="match status" value="1"/>
</dbReference>
<reference evidence="2 3" key="1">
    <citation type="submission" date="2010-12" db="EMBL/GenBank/DDBJ databases">
        <title>Complete sequence of Desulfurispirillum indicum S5.</title>
        <authorList>
            <consortium name="US DOE Joint Genome Institute"/>
            <person name="Lucas S."/>
            <person name="Copeland A."/>
            <person name="Lapidus A."/>
            <person name="Cheng J.-F."/>
            <person name="Goodwin L."/>
            <person name="Pitluck S."/>
            <person name="Chertkov O."/>
            <person name="Held B."/>
            <person name="Detter J.C."/>
            <person name="Han C."/>
            <person name="Tapia R."/>
            <person name="Land M."/>
            <person name="Hauser L."/>
            <person name="Kyrpides N."/>
            <person name="Ivanova N."/>
            <person name="Mikhailova N."/>
            <person name="Haggblom M."/>
            <person name="Rauschenbach I."/>
            <person name="Bini E."/>
            <person name="Woyke T."/>
        </authorList>
    </citation>
    <scope>NUCLEOTIDE SEQUENCE [LARGE SCALE GENOMIC DNA]</scope>
    <source>
        <strain evidence="3">ATCC BAA-1389 / DSM 22839 / S5</strain>
    </source>
</reference>
<dbReference type="GO" id="GO:0002949">
    <property type="term" value="P:tRNA threonylcarbamoyladenosine modification"/>
    <property type="evidence" value="ECO:0007669"/>
    <property type="project" value="InterPro"/>
</dbReference>
<proteinExistence type="predicted"/>
<dbReference type="GO" id="GO:0008233">
    <property type="term" value="F:peptidase activity"/>
    <property type="evidence" value="ECO:0007669"/>
    <property type="project" value="UniProtKB-KW"/>
</dbReference>
<keyword evidence="2" id="KW-0378">Hydrolase</keyword>
<sequence>MIFALDTTGEVFSACLMEKAGGEYLLQEVDTRRKHGELLPAALEQLLASSQCQWDDVTAVALVNGPGSFTGVRVGASFVKGLVFGGAKPVYTCSRLEAMLHGLDELPGPVLAAVDAKRSQVYCRGLRIHGLEEDCALDGAELVRRTPSEFFFSGELPAAFPAALRDKRIHRVPSVPAALNAARLAVAGQLPRYDESDSIPLHYLRKSQAEEER</sequence>
<feature type="domain" description="Gcp-like" evidence="1">
    <location>
        <begin position="31"/>
        <end position="124"/>
    </location>
</feature>
<accession>E6W273</accession>
<dbReference type="InParanoid" id="E6W273"/>
<dbReference type="Gene3D" id="3.30.420.40">
    <property type="match status" value="2"/>
</dbReference>
<dbReference type="InterPro" id="IPR000905">
    <property type="entry name" value="Gcp-like_dom"/>
</dbReference>
<keyword evidence="3" id="KW-1185">Reference proteome</keyword>
<dbReference type="SUPFAM" id="SSF53067">
    <property type="entry name" value="Actin-like ATPase domain"/>
    <property type="match status" value="1"/>
</dbReference>
<evidence type="ECO:0000313" key="2">
    <source>
        <dbReference type="EMBL" id="ADU65531.1"/>
    </source>
</evidence>
<dbReference type="Proteomes" id="UP000002572">
    <property type="component" value="Chromosome"/>
</dbReference>
<dbReference type="InterPro" id="IPR022496">
    <property type="entry name" value="T6A_TsaB"/>
</dbReference>
<dbReference type="AlphaFoldDB" id="E6W273"/>
<evidence type="ECO:0000313" key="3">
    <source>
        <dbReference type="Proteomes" id="UP000002572"/>
    </source>
</evidence>
<keyword evidence="2" id="KW-0645">Protease</keyword>